<proteinExistence type="predicted"/>
<evidence type="ECO:0000313" key="1">
    <source>
        <dbReference type="EMBL" id="GJS94194.1"/>
    </source>
</evidence>
<reference evidence="1" key="2">
    <citation type="submission" date="2022-01" db="EMBL/GenBank/DDBJ databases">
        <authorList>
            <person name="Yamashiro T."/>
            <person name="Shiraishi A."/>
            <person name="Satake H."/>
            <person name="Nakayama K."/>
        </authorList>
    </citation>
    <scope>NUCLEOTIDE SEQUENCE</scope>
</reference>
<dbReference type="Proteomes" id="UP001151760">
    <property type="component" value="Unassembled WGS sequence"/>
</dbReference>
<gene>
    <name evidence="1" type="ORF">Tco_0801162</name>
</gene>
<accession>A0ABQ4ZV77</accession>
<comment type="caution">
    <text evidence="1">The sequence shown here is derived from an EMBL/GenBank/DDBJ whole genome shotgun (WGS) entry which is preliminary data.</text>
</comment>
<sequence length="146" mass="16123">MLHNLSAAQPEYFPTSDSQLVVPVFQKGDDPIDAINHMMGATTLLLETNKKIHTGASRCNTGKQGLYLLQLQRGEVILQNNALRPKRKWLTHGLNDKVLWFQAQAFITHTAAYQAMIGCIGLDCDELHLAKIALLANLSRNGSDAL</sequence>
<organism evidence="1 2">
    <name type="scientific">Tanacetum coccineum</name>
    <dbReference type="NCBI Taxonomy" id="301880"/>
    <lineage>
        <taxon>Eukaryota</taxon>
        <taxon>Viridiplantae</taxon>
        <taxon>Streptophyta</taxon>
        <taxon>Embryophyta</taxon>
        <taxon>Tracheophyta</taxon>
        <taxon>Spermatophyta</taxon>
        <taxon>Magnoliopsida</taxon>
        <taxon>eudicotyledons</taxon>
        <taxon>Gunneridae</taxon>
        <taxon>Pentapetalae</taxon>
        <taxon>asterids</taxon>
        <taxon>campanulids</taxon>
        <taxon>Asterales</taxon>
        <taxon>Asteraceae</taxon>
        <taxon>Asteroideae</taxon>
        <taxon>Anthemideae</taxon>
        <taxon>Anthemidinae</taxon>
        <taxon>Tanacetum</taxon>
    </lineage>
</organism>
<protein>
    <submittedName>
        <fullName evidence="1">Uncharacterized protein</fullName>
    </submittedName>
</protein>
<dbReference type="EMBL" id="BQNB010011713">
    <property type="protein sequence ID" value="GJS94194.1"/>
    <property type="molecule type" value="Genomic_DNA"/>
</dbReference>
<keyword evidence="2" id="KW-1185">Reference proteome</keyword>
<reference evidence="1" key="1">
    <citation type="journal article" date="2022" name="Int. J. Mol. Sci.">
        <title>Draft Genome of Tanacetum Coccineum: Genomic Comparison of Closely Related Tanacetum-Family Plants.</title>
        <authorList>
            <person name="Yamashiro T."/>
            <person name="Shiraishi A."/>
            <person name="Nakayama K."/>
            <person name="Satake H."/>
        </authorList>
    </citation>
    <scope>NUCLEOTIDE SEQUENCE</scope>
</reference>
<name>A0ABQ4ZV77_9ASTR</name>
<evidence type="ECO:0000313" key="2">
    <source>
        <dbReference type="Proteomes" id="UP001151760"/>
    </source>
</evidence>